<dbReference type="AlphaFoldDB" id="A0A6I6K1J1"/>
<protein>
    <submittedName>
        <fullName evidence="1">Uncharacterized protein</fullName>
    </submittedName>
</protein>
<dbReference type="KEGG" id="mcos:GM418_22295"/>
<evidence type="ECO:0000313" key="1">
    <source>
        <dbReference type="EMBL" id="QGY46292.1"/>
    </source>
</evidence>
<organism evidence="1 2">
    <name type="scientific">Maribellus comscasis</name>
    <dbReference type="NCBI Taxonomy" id="2681766"/>
    <lineage>
        <taxon>Bacteria</taxon>
        <taxon>Pseudomonadati</taxon>
        <taxon>Bacteroidota</taxon>
        <taxon>Bacteroidia</taxon>
        <taxon>Marinilabiliales</taxon>
        <taxon>Prolixibacteraceae</taxon>
        <taxon>Maribellus</taxon>
    </lineage>
</organism>
<reference evidence="1 2" key="1">
    <citation type="submission" date="2019-11" db="EMBL/GenBank/DDBJ databases">
        <authorList>
            <person name="Zheng R.K."/>
            <person name="Sun C.M."/>
        </authorList>
    </citation>
    <scope>NUCLEOTIDE SEQUENCE [LARGE SCALE GENOMIC DNA]</scope>
    <source>
        <strain evidence="1 2">WC007</strain>
    </source>
</reference>
<dbReference type="EMBL" id="CP046401">
    <property type="protein sequence ID" value="QGY46292.1"/>
    <property type="molecule type" value="Genomic_DNA"/>
</dbReference>
<evidence type="ECO:0000313" key="2">
    <source>
        <dbReference type="Proteomes" id="UP000428260"/>
    </source>
</evidence>
<proteinExistence type="predicted"/>
<gene>
    <name evidence="1" type="ORF">GM418_22295</name>
</gene>
<dbReference type="RefSeq" id="WP_158869429.1">
    <property type="nucleotide sequence ID" value="NZ_CP046401.1"/>
</dbReference>
<keyword evidence="2" id="KW-1185">Reference proteome</keyword>
<accession>A0A6I6K1J1</accession>
<sequence length="201" mass="23535">MTVRIFFCFFMLSGIFKASDTEKQIVQFINNELQHYPEAQLADLYKNYFQDAYGPGHLIPDTTQAGKYLDWELKQPGWTDTLPYQALGINHDYYRINLQLVKNGTIPRDTLLLAMVESATLARNPDLESWKKEWNEVLAVIKKVKPKLPGMKSDEKLINQVLSDGDVVMHHSENYEELYHPHYRIVHRSVFERWKGNYLAK</sequence>
<name>A0A6I6K1J1_9BACT</name>
<dbReference type="Proteomes" id="UP000428260">
    <property type="component" value="Chromosome"/>
</dbReference>